<keyword evidence="5" id="KW-0808">Transferase</keyword>
<evidence type="ECO:0000256" key="2">
    <source>
        <dbReference type="ARBA" id="ARBA00005009"/>
    </source>
</evidence>
<dbReference type="GO" id="GO:0046656">
    <property type="term" value="P:folic acid biosynthetic process"/>
    <property type="evidence" value="ECO:0007669"/>
    <property type="project" value="UniProtKB-KW"/>
</dbReference>
<dbReference type="GO" id="GO:0046654">
    <property type="term" value="P:tetrahydrofolate biosynthetic process"/>
    <property type="evidence" value="ECO:0007669"/>
    <property type="project" value="UniProtKB-UniPathway"/>
</dbReference>
<dbReference type="InterPro" id="IPR019999">
    <property type="entry name" value="Anth_synth_I-like"/>
</dbReference>
<evidence type="ECO:0000256" key="9">
    <source>
        <dbReference type="ARBA" id="ARBA00031904"/>
    </source>
</evidence>
<dbReference type="Gene3D" id="3.40.50.880">
    <property type="match status" value="1"/>
</dbReference>
<dbReference type="EMBL" id="LT635769">
    <property type="protein sequence ID" value="SGZ58387.1"/>
    <property type="molecule type" value="Genomic_DNA"/>
</dbReference>
<comment type="similarity">
    <text evidence="3">In the C-terminal section; belongs to the anthranilate synthase component I family.</text>
</comment>
<dbReference type="Gene3D" id="3.60.120.10">
    <property type="entry name" value="Anthranilate synthase"/>
    <property type="match status" value="1"/>
</dbReference>
<evidence type="ECO:0000313" key="14">
    <source>
        <dbReference type="Proteomes" id="UP000182259"/>
    </source>
</evidence>
<accession>A0A1L0C4F3</accession>
<dbReference type="InterPro" id="IPR015890">
    <property type="entry name" value="Chorismate_C"/>
</dbReference>
<dbReference type="SUPFAM" id="SSF52317">
    <property type="entry name" value="Class I glutamine amidotransferase-like"/>
    <property type="match status" value="1"/>
</dbReference>
<dbReference type="InterPro" id="IPR017926">
    <property type="entry name" value="GATASE"/>
</dbReference>
<gene>
    <name evidence="13" type="ORF">SAMEA4029009_CIC11G00000004353</name>
</gene>
<dbReference type="Pfam" id="PF00425">
    <property type="entry name" value="Chorismate_bind"/>
    <property type="match status" value="1"/>
</dbReference>
<dbReference type="Pfam" id="PF04715">
    <property type="entry name" value="Anth_synt_I_N"/>
    <property type="match status" value="1"/>
</dbReference>
<evidence type="ECO:0000256" key="1">
    <source>
        <dbReference type="ARBA" id="ARBA00001000"/>
    </source>
</evidence>
<comment type="catalytic activity">
    <reaction evidence="1">
        <text>chorismate + L-glutamine = 4-amino-4-deoxychorismate + L-glutamate</text>
        <dbReference type="Rhea" id="RHEA:11672"/>
        <dbReference type="ChEBI" id="CHEBI:29748"/>
        <dbReference type="ChEBI" id="CHEBI:29985"/>
        <dbReference type="ChEBI" id="CHEBI:58359"/>
        <dbReference type="ChEBI" id="CHEBI:58406"/>
        <dbReference type="EC" id="2.6.1.85"/>
    </reaction>
</comment>
<comment type="pathway">
    <text evidence="2">Cofactor biosynthesis; tetrahydrofolate biosynthesis; 4-aminobenzoate from chorismate: step 1/2.</text>
</comment>
<dbReference type="PRINTS" id="PR00096">
    <property type="entry name" value="GATASE"/>
</dbReference>
<dbReference type="PRINTS" id="PR00097">
    <property type="entry name" value="ANTSNTHASEII"/>
</dbReference>
<dbReference type="PANTHER" id="PTHR11236:SF18">
    <property type="entry name" value="AMINODEOXYCHORISMATE SYNTHASE"/>
    <property type="match status" value="1"/>
</dbReference>
<reference evidence="13 14" key="1">
    <citation type="submission" date="2016-10" db="EMBL/GenBank/DDBJ databases">
        <authorList>
            <person name="de Groot N.N."/>
        </authorList>
    </citation>
    <scope>NUCLEOTIDE SEQUENCE [LARGE SCALE GENOMIC DNA]</scope>
    <source>
        <strain evidence="13 14">PYCC 4715</strain>
    </source>
</reference>
<dbReference type="PANTHER" id="PTHR11236">
    <property type="entry name" value="AMINOBENZOATE/ANTHRANILATE SYNTHASE"/>
    <property type="match status" value="1"/>
</dbReference>
<dbReference type="Pfam" id="PF00117">
    <property type="entry name" value="GATase"/>
    <property type="match status" value="1"/>
</dbReference>
<protein>
    <recommendedName>
        <fullName evidence="4">aminodeoxychorismate synthase</fullName>
        <ecNumber evidence="4">2.6.1.85</ecNumber>
    </recommendedName>
    <alternativeName>
        <fullName evidence="8">Para-aminobenzoate synthase</fullName>
    </alternativeName>
    <alternativeName>
        <fullName evidence="9">p-aminobenzoic acid synthase</fullName>
    </alternativeName>
</protein>
<evidence type="ECO:0000259" key="11">
    <source>
        <dbReference type="Pfam" id="PF00425"/>
    </source>
</evidence>
<dbReference type="GO" id="GO:0008153">
    <property type="term" value="P:4-aminobenzoate biosynthetic process"/>
    <property type="evidence" value="ECO:0007669"/>
    <property type="project" value="TreeGrafter"/>
</dbReference>
<evidence type="ECO:0000256" key="4">
    <source>
        <dbReference type="ARBA" id="ARBA00013139"/>
    </source>
</evidence>
<evidence type="ECO:0000256" key="6">
    <source>
        <dbReference type="ARBA" id="ARBA00022909"/>
    </source>
</evidence>
<organism evidence="13 14">
    <name type="scientific">Sungouiella intermedia</name>
    <dbReference type="NCBI Taxonomy" id="45354"/>
    <lineage>
        <taxon>Eukaryota</taxon>
        <taxon>Fungi</taxon>
        <taxon>Dikarya</taxon>
        <taxon>Ascomycota</taxon>
        <taxon>Saccharomycotina</taxon>
        <taxon>Pichiomycetes</taxon>
        <taxon>Metschnikowiaceae</taxon>
        <taxon>Sungouiella</taxon>
    </lineage>
</organism>
<keyword evidence="6" id="KW-0289">Folate biosynthesis</keyword>
<name>A0A1L0C4F3_9ASCO</name>
<dbReference type="EC" id="2.6.1.85" evidence="4"/>
<dbReference type="InterPro" id="IPR005801">
    <property type="entry name" value="ADC_synthase"/>
</dbReference>
<evidence type="ECO:0000259" key="12">
    <source>
        <dbReference type="Pfam" id="PF04715"/>
    </source>
</evidence>
<dbReference type="InterPro" id="IPR010117">
    <property type="entry name" value="PabB_fungal"/>
</dbReference>
<dbReference type="SUPFAM" id="SSF56322">
    <property type="entry name" value="ADC synthase"/>
    <property type="match status" value="1"/>
</dbReference>
<proteinExistence type="inferred from homology"/>
<evidence type="ECO:0000259" key="10">
    <source>
        <dbReference type="Pfam" id="PF00117"/>
    </source>
</evidence>
<dbReference type="UniPathway" id="UPA00077">
    <property type="reaction ID" value="UER00149"/>
</dbReference>
<dbReference type="InterPro" id="IPR006805">
    <property type="entry name" value="Anth_synth_I_N"/>
</dbReference>
<dbReference type="InterPro" id="IPR006221">
    <property type="entry name" value="TrpG/PapA_dom"/>
</dbReference>
<evidence type="ECO:0000256" key="7">
    <source>
        <dbReference type="ARBA" id="ARBA00022962"/>
    </source>
</evidence>
<evidence type="ECO:0000313" key="13">
    <source>
        <dbReference type="EMBL" id="SGZ58387.1"/>
    </source>
</evidence>
<dbReference type="CDD" id="cd01743">
    <property type="entry name" value="GATase1_Anthranilate_Synthase"/>
    <property type="match status" value="1"/>
</dbReference>
<evidence type="ECO:0000256" key="5">
    <source>
        <dbReference type="ARBA" id="ARBA00022679"/>
    </source>
</evidence>
<sequence>MILLIDSYDSFSHNLARLVENSTGKEVVTIYNDTFSPSEYASAFESWIQYFDYIVVGPGPGHPDIASDIGIVKWLYQHFLTSGERVVPTLGVCLGFQSLCNETGNKVTRLDAIKHGQVYEMKPVASDLFGYSESDLASFASVRYHSLHVEISTLNGQIVPLATCDDSEHSTPLLMAGKHTSLPLYGVQYHPESICSDKGETLVRRFDSIAKAYNDANRSDLPSLQDTCKMKEINDKYTRDRAVHEKWLVPDGKLVDNELPHFVFQRVALADSSTRPLDVCDHLEQEGTNFILLNSAADPGEWSIIGLPIDGVSEVITHSIDSPQTVNVLKFNSEQSEDISVASVWEFVSQRMQMTYVSRETIEAKMTEKPTRPLPFFGGYMGLFSYEEGHYVNTKEISSFCDGPTPDTKLVHIERALVHDRISNQWYFLSIRNEKDESEWCHKFLAKLLAAQDLVLKTDSVPTSVKLLCKPADQKIQYSFPDRNIYREQFETCQENLHSGDSYELCLTTQLKLYLPRYLNTWEIYKVLAVHKNPSPYSCYMNFNDCVLISSSPERFVSWKDSQEQPGRKIVELRPIKGTVRNTEDVTLEDATKLLRTPKEMGENLMIVDLIRHDLNSFIDDVRVKGLMKVEEYKTVYQLVSVIQGHLKSVGYKGIDVLHLSLPPGSMTGAPKKRSVELLQHIESMQPTMISGGRRGIYSGVAGYWSISDDADWSVVIRSIMHYKNDKENNASTNVWRIGAGGAITVLSEEEGEWEEMQVKLSSTLQTFT</sequence>
<dbReference type="GO" id="GO:0005737">
    <property type="term" value="C:cytoplasm"/>
    <property type="evidence" value="ECO:0007669"/>
    <property type="project" value="TreeGrafter"/>
</dbReference>
<dbReference type="InterPro" id="IPR029062">
    <property type="entry name" value="Class_I_gatase-like"/>
</dbReference>
<dbReference type="GO" id="GO:0046820">
    <property type="term" value="F:4-amino-4-deoxychorismate synthase activity"/>
    <property type="evidence" value="ECO:0007669"/>
    <property type="project" value="UniProtKB-EC"/>
</dbReference>
<feature type="domain" description="Anthranilate synthase component I N-terminal" evidence="12">
    <location>
        <begin position="275"/>
        <end position="427"/>
    </location>
</feature>
<dbReference type="AlphaFoldDB" id="A0A1L0C4F3"/>
<dbReference type="Proteomes" id="UP000182259">
    <property type="component" value="Chromosome VI"/>
</dbReference>
<dbReference type="GO" id="GO:0000162">
    <property type="term" value="P:L-tryptophan biosynthetic process"/>
    <property type="evidence" value="ECO:0007669"/>
    <property type="project" value="TreeGrafter"/>
</dbReference>
<keyword evidence="7" id="KW-0315">Glutamine amidotransferase</keyword>
<dbReference type="NCBIfam" id="TIGR00566">
    <property type="entry name" value="trpG_papA"/>
    <property type="match status" value="1"/>
</dbReference>
<feature type="domain" description="Chorismate-utilising enzyme C-terminal" evidence="11">
    <location>
        <begin position="483"/>
        <end position="760"/>
    </location>
</feature>
<dbReference type="PROSITE" id="PS51273">
    <property type="entry name" value="GATASE_TYPE_1"/>
    <property type="match status" value="1"/>
</dbReference>
<dbReference type="NCBIfam" id="TIGR01823">
    <property type="entry name" value="PabB-fungal"/>
    <property type="match status" value="1"/>
</dbReference>
<feature type="domain" description="Glutamine amidotransferase" evidence="10">
    <location>
        <begin position="3"/>
        <end position="206"/>
    </location>
</feature>
<evidence type="ECO:0000256" key="3">
    <source>
        <dbReference type="ARBA" id="ARBA00005970"/>
    </source>
</evidence>
<evidence type="ECO:0000256" key="8">
    <source>
        <dbReference type="ARBA" id="ARBA00031329"/>
    </source>
</evidence>